<keyword evidence="2" id="KW-1185">Reference proteome</keyword>
<evidence type="ECO:0008006" key="3">
    <source>
        <dbReference type="Google" id="ProtNLM"/>
    </source>
</evidence>
<evidence type="ECO:0000313" key="1">
    <source>
        <dbReference type="EMBL" id="AMW99300.1"/>
    </source>
</evidence>
<dbReference type="KEGG" id="rst:ATY39_07375"/>
<proteinExistence type="predicted"/>
<dbReference type="RefSeq" id="WP_066787953.1">
    <property type="nucleotide sequence ID" value="NZ_CP014806.1"/>
</dbReference>
<dbReference type="OrthoDB" id="2011690at2"/>
<gene>
    <name evidence="1" type="ORF">ATY39_07375</name>
</gene>
<sequence>MKLLLRNDVDTLKSTDNATLIKMAITDENNQFVDLQQFKTINVGIGYQGNLVNTESPTIDYENNSFSFTMSHSLPAGKYVIEVNLVHQDDTVSIAPNAGVFILTIEKSLGEVGETVTVISVQQLLNDMAAVRELAEKTSSDIVAAVTAANEAKQESTEATRVAHENTSTVHAALNIANEAKTESSNATKTANEAKVIAENVETISTETKAIVEDIRVTANEANANSNVAVNDSLEAKNTANDAKTTADNVRSEFDKIIKESGNVDAEVIQARGQYGSLPERLEASELAIDEKARLTLEDAKKYTEEKIASIPPVDLSEYDKTVDIENKDKATLQSAKDYTNAEISKIPSVDLNGYSTTEQVEAKDAEILEQAKQYTDNHVPVIDTSGFATKDSVADVNNTLAVHQEYDDTT</sequence>
<name>A0A143HCW0_9BACL</name>
<evidence type="ECO:0000313" key="2">
    <source>
        <dbReference type="Proteomes" id="UP000076021"/>
    </source>
</evidence>
<dbReference type="STRING" id="241244.ATY39_07375"/>
<dbReference type="EMBL" id="CP014806">
    <property type="protein sequence ID" value="AMW99300.1"/>
    <property type="molecule type" value="Genomic_DNA"/>
</dbReference>
<reference evidence="1 2" key="1">
    <citation type="journal article" date="2016" name="Genome Announc.">
        <title>Whole-Genome Sequence of Rummeliibacillus stabekisii Strain PP9 Isolated from Antarctic Soil.</title>
        <authorList>
            <person name="da Mota F.F."/>
            <person name="Vollu R.E."/>
            <person name="Jurelevicius D."/>
            <person name="Seldin L."/>
        </authorList>
    </citation>
    <scope>NUCLEOTIDE SEQUENCE [LARGE SCALE GENOMIC DNA]</scope>
    <source>
        <strain evidence="1 2">PP9</strain>
    </source>
</reference>
<dbReference type="Proteomes" id="UP000076021">
    <property type="component" value="Chromosome"/>
</dbReference>
<accession>A0A143HCW0</accession>
<dbReference type="AlphaFoldDB" id="A0A143HCW0"/>
<organism evidence="1 2">
    <name type="scientific">Rummeliibacillus stabekisii</name>
    <dbReference type="NCBI Taxonomy" id="241244"/>
    <lineage>
        <taxon>Bacteria</taxon>
        <taxon>Bacillati</taxon>
        <taxon>Bacillota</taxon>
        <taxon>Bacilli</taxon>
        <taxon>Bacillales</taxon>
        <taxon>Caryophanaceae</taxon>
        <taxon>Rummeliibacillus</taxon>
    </lineage>
</organism>
<protein>
    <recommendedName>
        <fullName evidence="3">BppU N-terminal domain-containing protein</fullName>
    </recommendedName>
</protein>
<reference evidence="2" key="2">
    <citation type="submission" date="2016-03" db="EMBL/GenBank/DDBJ databases">
        <authorList>
            <person name="Seldin L."/>
        </authorList>
    </citation>
    <scope>NUCLEOTIDE SEQUENCE [LARGE SCALE GENOMIC DNA]</scope>
    <source>
        <strain evidence="2">PP9</strain>
    </source>
</reference>